<dbReference type="InterPro" id="IPR050412">
    <property type="entry name" value="Ig-like_Receptors_ImmuneReg"/>
</dbReference>
<feature type="transmembrane region" description="Helical" evidence="5">
    <location>
        <begin position="321"/>
        <end position="339"/>
    </location>
</feature>
<evidence type="ECO:0000313" key="8">
    <source>
        <dbReference type="Proteomes" id="UP000000715"/>
    </source>
</evidence>
<feature type="signal peptide" evidence="6">
    <location>
        <begin position="1"/>
        <end position="21"/>
    </location>
</feature>
<organism evidence="8 9">
    <name type="scientific">Mustela putorius furo</name>
    <name type="common">European domestic ferret</name>
    <name type="synonym">Mustela furo</name>
    <dbReference type="NCBI Taxonomy" id="9669"/>
    <lineage>
        <taxon>Eukaryota</taxon>
        <taxon>Metazoa</taxon>
        <taxon>Chordata</taxon>
        <taxon>Craniata</taxon>
        <taxon>Vertebrata</taxon>
        <taxon>Euteleostomi</taxon>
        <taxon>Mammalia</taxon>
        <taxon>Eutheria</taxon>
        <taxon>Laurasiatheria</taxon>
        <taxon>Carnivora</taxon>
        <taxon>Caniformia</taxon>
        <taxon>Musteloidea</taxon>
        <taxon>Mustelidae</taxon>
        <taxon>Mustelinae</taxon>
        <taxon>Mustela</taxon>
    </lineage>
</organism>
<dbReference type="AlphaFoldDB" id="A0A8U0T6D4"/>
<proteinExistence type="predicted"/>
<dbReference type="SMART" id="SM00409">
    <property type="entry name" value="IG"/>
    <property type="match status" value="2"/>
</dbReference>
<evidence type="ECO:0000256" key="6">
    <source>
        <dbReference type="SAM" id="SignalP"/>
    </source>
</evidence>
<protein>
    <submittedName>
        <fullName evidence="9">Platelet glycoprotein VI isoform X1</fullName>
    </submittedName>
</protein>
<dbReference type="RefSeq" id="XP_004777113.1">
    <property type="nucleotide sequence ID" value="XM_004777056.3"/>
</dbReference>
<dbReference type="PANTHER" id="PTHR11738">
    <property type="entry name" value="MHC CLASS I NK CELL RECEPTOR"/>
    <property type="match status" value="1"/>
</dbReference>
<dbReference type="InterPro" id="IPR013783">
    <property type="entry name" value="Ig-like_fold"/>
</dbReference>
<feature type="region of interest" description="Disordered" evidence="4">
    <location>
        <begin position="353"/>
        <end position="387"/>
    </location>
</feature>
<keyword evidence="8" id="KW-1185">Reference proteome</keyword>
<dbReference type="PANTHER" id="PTHR11738:SF185">
    <property type="entry name" value="PLATELET GLYCOPROTEIN VI"/>
    <property type="match status" value="1"/>
</dbReference>
<dbReference type="PROSITE" id="PS50835">
    <property type="entry name" value="IG_LIKE"/>
    <property type="match status" value="1"/>
</dbReference>
<dbReference type="GeneID" id="101680772"/>
<reference evidence="9" key="1">
    <citation type="submission" date="2025-08" db="UniProtKB">
        <authorList>
            <consortium name="RefSeq"/>
        </authorList>
    </citation>
    <scope>IDENTIFICATION</scope>
    <source>
        <tissue evidence="9">Brain</tissue>
    </source>
</reference>
<dbReference type="FunFam" id="2.60.40.10:FF:000049">
    <property type="entry name" value="Leukocyte immunoglobulin-like receptor subfamily B member 1"/>
    <property type="match status" value="2"/>
</dbReference>
<dbReference type="Proteomes" id="UP000000715">
    <property type="component" value="Unplaced"/>
</dbReference>
<feature type="domain" description="Ig-like" evidence="7">
    <location>
        <begin position="116"/>
        <end position="182"/>
    </location>
</feature>
<keyword evidence="3" id="KW-0393">Immunoglobulin domain</keyword>
<evidence type="ECO:0000259" key="7">
    <source>
        <dbReference type="PROSITE" id="PS50835"/>
    </source>
</evidence>
<sequence length="387" mass="42465">MAAPLSALLCLGLCLGQVVEAQHGLLPKPSLQARPSSLVPLRTPVTIHCQGPPDVDLYRLEKLRSNHYQDEPVLFIPSMEERFAGCYRCTYQNGSLWSPPSDQLELIATGVYVNKPSISAQPSSAVSPGGEVTLQCRSQFSFDQFALYKEGDAGPQKGSEKQYRADFPITAVTAAHSGTYRCYSFSSKLPYLWSAPSDPLELVVTGTSVTPAWLPTEPPSSVTEFPEASRKRSISLVNKSSTIKFSRTITISAKRPESPIASSRTISPKRPESPIVSSSTTTISPKRPESPIESSRTISISTKRPESPTGLAQQYYTKGNLVRICIGVVILILLVGLLAEDWHSRKKPLPYRVRPIRRPLPPLPQTQRQHSRQDGGRPGGHNHGHHN</sequence>
<feature type="compositionally biased region" description="Low complexity" evidence="4">
    <location>
        <begin position="273"/>
        <end position="285"/>
    </location>
</feature>
<dbReference type="InterPro" id="IPR003599">
    <property type="entry name" value="Ig_sub"/>
</dbReference>
<feature type="compositionally biased region" description="Polar residues" evidence="4">
    <location>
        <begin position="292"/>
        <end position="302"/>
    </location>
</feature>
<dbReference type="GO" id="GO:0005886">
    <property type="term" value="C:plasma membrane"/>
    <property type="evidence" value="ECO:0007669"/>
    <property type="project" value="TreeGrafter"/>
</dbReference>
<dbReference type="CTD" id="51206"/>
<keyword evidence="1 6" id="KW-0732">Signal</keyword>
<dbReference type="OrthoDB" id="9451149at2759"/>
<evidence type="ECO:0000256" key="2">
    <source>
        <dbReference type="ARBA" id="ARBA00023157"/>
    </source>
</evidence>
<evidence type="ECO:0000256" key="3">
    <source>
        <dbReference type="ARBA" id="ARBA00023319"/>
    </source>
</evidence>
<evidence type="ECO:0000256" key="1">
    <source>
        <dbReference type="ARBA" id="ARBA00022729"/>
    </source>
</evidence>
<feature type="chain" id="PRO_5035743025" evidence="6">
    <location>
        <begin position="22"/>
        <end position="387"/>
    </location>
</feature>
<gene>
    <name evidence="9" type="primary">GP6</name>
</gene>
<dbReference type="KEGG" id="mpuf:101680772"/>
<feature type="region of interest" description="Disordered" evidence="4">
    <location>
        <begin position="255"/>
        <end position="310"/>
    </location>
</feature>
<evidence type="ECO:0000313" key="9">
    <source>
        <dbReference type="RefSeq" id="XP_004777113.1"/>
    </source>
</evidence>
<evidence type="ECO:0000256" key="4">
    <source>
        <dbReference type="SAM" id="MobiDB-lite"/>
    </source>
</evidence>
<evidence type="ECO:0000256" key="5">
    <source>
        <dbReference type="SAM" id="Phobius"/>
    </source>
</evidence>
<keyword evidence="5" id="KW-0472">Membrane</keyword>
<dbReference type="Pfam" id="PF13927">
    <property type="entry name" value="Ig_3"/>
    <property type="match status" value="1"/>
</dbReference>
<keyword evidence="5" id="KW-1133">Transmembrane helix</keyword>
<dbReference type="SUPFAM" id="SSF48726">
    <property type="entry name" value="Immunoglobulin"/>
    <property type="match status" value="2"/>
</dbReference>
<dbReference type="GO" id="GO:0002764">
    <property type="term" value="P:immune response-regulating signaling pathway"/>
    <property type="evidence" value="ECO:0007669"/>
    <property type="project" value="TreeGrafter"/>
</dbReference>
<keyword evidence="5" id="KW-0812">Transmembrane</keyword>
<name>A0A8U0T6D4_MUSPF</name>
<dbReference type="InterPro" id="IPR007110">
    <property type="entry name" value="Ig-like_dom"/>
</dbReference>
<keyword evidence="2" id="KW-1015">Disulfide bond</keyword>
<dbReference type="Gene3D" id="2.60.40.10">
    <property type="entry name" value="Immunoglobulins"/>
    <property type="match status" value="2"/>
</dbReference>
<dbReference type="InterPro" id="IPR036179">
    <property type="entry name" value="Ig-like_dom_sf"/>
</dbReference>
<accession>A0A8U0T6D4</accession>